<evidence type="ECO:0000313" key="2">
    <source>
        <dbReference type="EMBL" id="PVH98535.1"/>
    </source>
</evidence>
<name>A0A2V1DKT5_9PLEO</name>
<feature type="chain" id="PRO_5015939336" evidence="1">
    <location>
        <begin position="21"/>
        <end position="123"/>
    </location>
</feature>
<feature type="signal peptide" evidence="1">
    <location>
        <begin position="1"/>
        <end position="20"/>
    </location>
</feature>
<dbReference type="EMBL" id="KZ805411">
    <property type="protein sequence ID" value="PVH98535.1"/>
    <property type="molecule type" value="Genomic_DNA"/>
</dbReference>
<proteinExistence type="predicted"/>
<keyword evidence="1" id="KW-0732">Signal</keyword>
<dbReference type="AlphaFoldDB" id="A0A2V1DKT5"/>
<reference evidence="2 3" key="1">
    <citation type="journal article" date="2018" name="Sci. Rep.">
        <title>Comparative genomics provides insights into the lifestyle and reveals functional heterogeneity of dark septate endophytic fungi.</title>
        <authorList>
            <person name="Knapp D.G."/>
            <person name="Nemeth J.B."/>
            <person name="Barry K."/>
            <person name="Hainaut M."/>
            <person name="Henrissat B."/>
            <person name="Johnson J."/>
            <person name="Kuo A."/>
            <person name="Lim J.H.P."/>
            <person name="Lipzen A."/>
            <person name="Nolan M."/>
            <person name="Ohm R.A."/>
            <person name="Tamas L."/>
            <person name="Grigoriev I.V."/>
            <person name="Spatafora J.W."/>
            <person name="Nagy L.G."/>
            <person name="Kovacs G.M."/>
        </authorList>
    </citation>
    <scope>NUCLEOTIDE SEQUENCE [LARGE SCALE GENOMIC DNA]</scope>
    <source>
        <strain evidence="2 3">DSE2036</strain>
    </source>
</reference>
<dbReference type="OrthoDB" id="4414337at2759"/>
<accession>A0A2V1DKT5</accession>
<gene>
    <name evidence="2" type="ORF">DM02DRAFT_630159</name>
</gene>
<evidence type="ECO:0000256" key="1">
    <source>
        <dbReference type="SAM" id="SignalP"/>
    </source>
</evidence>
<sequence length="123" mass="13405">MLFTKLALVTAVLSVSQVAAESKCYDDGGSWSNINEAQQKTDSWCEAYGNANYGPGSQIKTCVPYSGGKIMIRMKNGAGTTQWLDKTQCQAMLLYFIYYCAHGGRDDSSPGWRPRADPGEGCD</sequence>
<dbReference type="Proteomes" id="UP000244855">
    <property type="component" value="Unassembled WGS sequence"/>
</dbReference>
<protein>
    <submittedName>
        <fullName evidence="2">Uncharacterized protein</fullName>
    </submittedName>
</protein>
<keyword evidence="3" id="KW-1185">Reference proteome</keyword>
<evidence type="ECO:0000313" key="3">
    <source>
        <dbReference type="Proteomes" id="UP000244855"/>
    </source>
</evidence>
<organism evidence="2 3">
    <name type="scientific">Periconia macrospinosa</name>
    <dbReference type="NCBI Taxonomy" id="97972"/>
    <lineage>
        <taxon>Eukaryota</taxon>
        <taxon>Fungi</taxon>
        <taxon>Dikarya</taxon>
        <taxon>Ascomycota</taxon>
        <taxon>Pezizomycotina</taxon>
        <taxon>Dothideomycetes</taxon>
        <taxon>Pleosporomycetidae</taxon>
        <taxon>Pleosporales</taxon>
        <taxon>Massarineae</taxon>
        <taxon>Periconiaceae</taxon>
        <taxon>Periconia</taxon>
    </lineage>
</organism>